<feature type="transmembrane region" description="Helical" evidence="8">
    <location>
        <begin position="7"/>
        <end position="29"/>
    </location>
</feature>
<dbReference type="PANTHER" id="PTHR11040">
    <property type="entry name" value="ZINC/IRON TRANSPORTER"/>
    <property type="match status" value="1"/>
</dbReference>
<organism evidence="9 10">
    <name type="scientific">Mesonia algae</name>
    <dbReference type="NCBI Taxonomy" id="213248"/>
    <lineage>
        <taxon>Bacteria</taxon>
        <taxon>Pseudomonadati</taxon>
        <taxon>Bacteroidota</taxon>
        <taxon>Flavobacteriia</taxon>
        <taxon>Flavobacteriales</taxon>
        <taxon>Flavobacteriaceae</taxon>
        <taxon>Mesonia</taxon>
    </lineage>
</organism>
<evidence type="ECO:0000256" key="1">
    <source>
        <dbReference type="ARBA" id="ARBA00004651"/>
    </source>
</evidence>
<accession>A0A2W7IXF5</accession>
<evidence type="ECO:0000313" key="9">
    <source>
        <dbReference type="EMBL" id="PZW44177.1"/>
    </source>
</evidence>
<keyword evidence="10" id="KW-1185">Reference proteome</keyword>
<keyword evidence="3" id="KW-1003">Cell membrane</keyword>
<name>A0A2W7IXF5_9FLAO</name>
<dbReference type="AlphaFoldDB" id="A0A2W7IXF5"/>
<feature type="transmembrane region" description="Helical" evidence="8">
    <location>
        <begin position="113"/>
        <end position="139"/>
    </location>
</feature>
<reference evidence="9 10" key="1">
    <citation type="submission" date="2018-06" db="EMBL/GenBank/DDBJ databases">
        <title>Genomic Encyclopedia of Archaeal and Bacterial Type Strains, Phase II (KMG-II): from individual species to whole genera.</title>
        <authorList>
            <person name="Goeker M."/>
        </authorList>
    </citation>
    <scope>NUCLEOTIDE SEQUENCE [LARGE SCALE GENOMIC DNA]</scope>
    <source>
        <strain evidence="9 10">DSM 15361</strain>
    </source>
</reference>
<evidence type="ECO:0000256" key="7">
    <source>
        <dbReference type="ARBA" id="ARBA00023136"/>
    </source>
</evidence>
<comment type="caution">
    <text evidence="9">The sequence shown here is derived from an EMBL/GenBank/DDBJ whole genome shotgun (WGS) entry which is preliminary data.</text>
</comment>
<feature type="transmembrane region" description="Helical" evidence="8">
    <location>
        <begin position="216"/>
        <end position="233"/>
    </location>
</feature>
<dbReference type="EMBL" id="QKYV01000001">
    <property type="protein sequence ID" value="PZW44177.1"/>
    <property type="molecule type" value="Genomic_DNA"/>
</dbReference>
<feature type="transmembrane region" description="Helical" evidence="8">
    <location>
        <begin position="187"/>
        <end position="204"/>
    </location>
</feature>
<evidence type="ECO:0000256" key="8">
    <source>
        <dbReference type="SAM" id="Phobius"/>
    </source>
</evidence>
<comment type="similarity">
    <text evidence="2">Belongs to the ZIP transporter (TC 2.A.5) family.</text>
</comment>
<feature type="transmembrane region" description="Helical" evidence="8">
    <location>
        <begin position="69"/>
        <end position="88"/>
    </location>
</feature>
<evidence type="ECO:0000256" key="6">
    <source>
        <dbReference type="ARBA" id="ARBA00022989"/>
    </source>
</evidence>
<keyword evidence="6 8" id="KW-1133">Transmembrane helix</keyword>
<proteinExistence type="inferred from homology"/>
<feature type="transmembrane region" description="Helical" evidence="8">
    <location>
        <begin position="41"/>
        <end position="62"/>
    </location>
</feature>
<keyword evidence="7 8" id="KW-0472">Membrane</keyword>
<keyword evidence="5" id="KW-0862">Zinc</keyword>
<feature type="transmembrane region" description="Helical" evidence="8">
    <location>
        <begin position="160"/>
        <end position="181"/>
    </location>
</feature>
<evidence type="ECO:0000256" key="5">
    <source>
        <dbReference type="ARBA" id="ARBA00022833"/>
    </source>
</evidence>
<dbReference type="PANTHER" id="PTHR11040:SF211">
    <property type="entry name" value="ZINC TRANSPORTER ZIP11"/>
    <property type="match status" value="1"/>
</dbReference>
<protein>
    <submittedName>
        <fullName evidence="9">ZIP family zinc transporter</fullName>
    </submittedName>
</protein>
<gene>
    <name evidence="9" type="ORF">LX95_00511</name>
</gene>
<dbReference type="Proteomes" id="UP000249542">
    <property type="component" value="Unassembled WGS sequence"/>
</dbReference>
<keyword evidence="4 8" id="KW-0812">Transmembrane</keyword>
<dbReference type="InterPro" id="IPR003689">
    <property type="entry name" value="ZIP"/>
</dbReference>
<evidence type="ECO:0000256" key="3">
    <source>
        <dbReference type="ARBA" id="ARBA00022475"/>
    </source>
</evidence>
<dbReference type="Pfam" id="PF02535">
    <property type="entry name" value="Zip"/>
    <property type="match status" value="1"/>
</dbReference>
<dbReference type="GO" id="GO:0005385">
    <property type="term" value="F:zinc ion transmembrane transporter activity"/>
    <property type="evidence" value="ECO:0007669"/>
    <property type="project" value="TreeGrafter"/>
</dbReference>
<evidence type="ECO:0000256" key="4">
    <source>
        <dbReference type="ARBA" id="ARBA00022692"/>
    </source>
</evidence>
<dbReference type="RefSeq" id="WP_111539842.1">
    <property type="nucleotide sequence ID" value="NZ_QKYV01000001.1"/>
</dbReference>
<evidence type="ECO:0000256" key="2">
    <source>
        <dbReference type="ARBA" id="ARBA00006939"/>
    </source>
</evidence>
<comment type="subcellular location">
    <subcellularLocation>
        <location evidence="1">Cell membrane</location>
        <topology evidence="1">Multi-pass membrane protein</topology>
    </subcellularLocation>
</comment>
<evidence type="ECO:0000313" key="10">
    <source>
        <dbReference type="Proteomes" id="UP000249542"/>
    </source>
</evidence>
<dbReference type="GO" id="GO:0005886">
    <property type="term" value="C:plasma membrane"/>
    <property type="evidence" value="ECO:0007669"/>
    <property type="project" value="UniProtKB-SubCell"/>
</dbReference>
<sequence>MNEITKIILFSGLSGITVFLGGILAKIFLSKFENYSYKIEINHFITAFGGGIILSALALVLVPKGMEELSLFPMVILFLLGSSTFLFLDRYLSKKGGKVSQLLAMLMDFVPEAIALGAIFATDTQTGTLLAVFIGLQNLPESFNSYQDLIKSGFESKKSLIILLLLSFSGIVGALIGYYFLQDQPQVTSGLMLFASGGILYLIFEDIAPSAKLEHKWLPAFGANIGFLIGIVGEKLIGS</sequence>